<dbReference type="InterPro" id="IPR020569">
    <property type="entry name" value="UPF0029_Impact_CS"/>
</dbReference>
<keyword evidence="3" id="KW-0963">Cytoplasm</keyword>
<comment type="subcellular location">
    <subcellularLocation>
        <location evidence="1">Cytoplasm</location>
    </subcellularLocation>
</comment>
<dbReference type="InterPro" id="IPR020568">
    <property type="entry name" value="Ribosomal_Su5_D2-typ_SF"/>
</dbReference>
<dbReference type="PROSITE" id="PS50908">
    <property type="entry name" value="RWD"/>
    <property type="match status" value="1"/>
</dbReference>
<dbReference type="GO" id="GO:0006446">
    <property type="term" value="P:regulation of translational initiation"/>
    <property type="evidence" value="ECO:0007669"/>
    <property type="project" value="TreeGrafter"/>
</dbReference>
<dbReference type="Pfam" id="PF05773">
    <property type="entry name" value="RWD"/>
    <property type="match status" value="1"/>
</dbReference>
<evidence type="ECO:0000259" key="7">
    <source>
        <dbReference type="PROSITE" id="PS50908"/>
    </source>
</evidence>
<evidence type="ECO:0000256" key="2">
    <source>
        <dbReference type="ARBA" id="ARBA00007665"/>
    </source>
</evidence>
<dbReference type="Gene3D" id="3.10.110.10">
    <property type="entry name" value="Ubiquitin Conjugating Enzyme"/>
    <property type="match status" value="1"/>
</dbReference>
<dbReference type="GO" id="GO:0140469">
    <property type="term" value="P:GCN2-mediated signaling"/>
    <property type="evidence" value="ECO:0007669"/>
    <property type="project" value="TreeGrafter"/>
</dbReference>
<comment type="similarity">
    <text evidence="2">Belongs to the IMPACT family.</text>
</comment>
<accession>A0A8H7BSK8</accession>
<dbReference type="InterPro" id="IPR001498">
    <property type="entry name" value="Impact_N"/>
</dbReference>
<sequence length="308" mass="34633">MSAADEEENRQLQEEECQALQAIFGEEAFKKDESSPNAYLFILNLDENDPTLKSPRVLVLRFFLPSTYPSHDMPIYEVTSIYCGGRKVDKAILDAIHSGFSELFQPTQVVLYEWIDWLRGYLENEVQLQTDSVSTLTDDLDKQTLEDNVVSDEREPVLQPPSPASRSVAVPDIYSSESLIDRKSIFIAHVAPVHSTSEVKAVMGKLLENKKIARATHNIMAYRISLPDGAILQDNDDDGETAAGGRLLHLMQILDVQNVIVVVSRWFGGILLGADRFKDINNVARKALEDCGYIKEDHKITPKSKRKK</sequence>
<feature type="domain" description="RWD" evidence="7">
    <location>
        <begin position="15"/>
        <end position="125"/>
    </location>
</feature>
<dbReference type="InterPro" id="IPR006575">
    <property type="entry name" value="RWD_dom"/>
</dbReference>
<dbReference type="CDD" id="cd23821">
    <property type="entry name" value="RWD_IMPACT"/>
    <property type="match status" value="1"/>
</dbReference>
<dbReference type="PROSITE" id="PS00910">
    <property type="entry name" value="UPF0029"/>
    <property type="match status" value="1"/>
</dbReference>
<dbReference type="InterPro" id="IPR016135">
    <property type="entry name" value="UBQ-conjugating_enzyme/RWD"/>
</dbReference>
<dbReference type="PANTHER" id="PTHR16301:SF25">
    <property type="entry name" value="PROTEIN IMPACT"/>
    <property type="match status" value="1"/>
</dbReference>
<protein>
    <recommendedName>
        <fullName evidence="7">RWD domain-containing protein</fullName>
    </recommendedName>
</protein>
<dbReference type="InterPro" id="IPR036956">
    <property type="entry name" value="Impact_N_sf"/>
</dbReference>
<dbReference type="SUPFAM" id="SSF54211">
    <property type="entry name" value="Ribosomal protein S5 domain 2-like"/>
    <property type="match status" value="1"/>
</dbReference>
<gene>
    <name evidence="8" type="ORF">EC973_008565</name>
</gene>
<dbReference type="AlphaFoldDB" id="A0A8H7BSK8"/>
<name>A0A8H7BSK8_9FUNG</name>
<keyword evidence="6" id="KW-0346">Stress response</keyword>
<evidence type="ECO:0000313" key="9">
    <source>
        <dbReference type="Proteomes" id="UP000605846"/>
    </source>
</evidence>
<reference evidence="8" key="1">
    <citation type="submission" date="2020-01" db="EMBL/GenBank/DDBJ databases">
        <title>Genome Sequencing of Three Apophysomyces-Like Fungal Strains Confirms a Novel Fungal Genus in the Mucoromycota with divergent Burkholderia-like Endosymbiotic Bacteria.</title>
        <authorList>
            <person name="Stajich J.E."/>
            <person name="Macias A.M."/>
            <person name="Carter-House D."/>
            <person name="Lovett B."/>
            <person name="Kasson L.R."/>
            <person name="Berry K."/>
            <person name="Grigoriev I."/>
            <person name="Chang Y."/>
            <person name="Spatafora J."/>
            <person name="Kasson M.T."/>
        </authorList>
    </citation>
    <scope>NUCLEOTIDE SEQUENCE</scope>
    <source>
        <strain evidence="8">NRRL A-21654</strain>
    </source>
</reference>
<proteinExistence type="inferred from homology"/>
<dbReference type="InterPro" id="IPR023582">
    <property type="entry name" value="Impact"/>
</dbReference>
<dbReference type="OrthoDB" id="69641at2759"/>
<evidence type="ECO:0000256" key="5">
    <source>
        <dbReference type="ARBA" id="ARBA00022845"/>
    </source>
</evidence>
<evidence type="ECO:0000313" key="8">
    <source>
        <dbReference type="EMBL" id="KAF7726601.1"/>
    </source>
</evidence>
<keyword evidence="5" id="KW-0810">Translation regulation</keyword>
<keyword evidence="4" id="KW-0678">Repressor</keyword>
<dbReference type="EMBL" id="JABAYA010000075">
    <property type="protein sequence ID" value="KAF7726601.1"/>
    <property type="molecule type" value="Genomic_DNA"/>
</dbReference>
<dbReference type="SUPFAM" id="SSF54495">
    <property type="entry name" value="UBC-like"/>
    <property type="match status" value="1"/>
</dbReference>
<evidence type="ECO:0000256" key="3">
    <source>
        <dbReference type="ARBA" id="ARBA00022490"/>
    </source>
</evidence>
<keyword evidence="9" id="KW-1185">Reference proteome</keyword>
<dbReference type="GO" id="GO:0005737">
    <property type="term" value="C:cytoplasm"/>
    <property type="evidence" value="ECO:0007669"/>
    <property type="project" value="UniProtKB-SubCell"/>
</dbReference>
<evidence type="ECO:0000256" key="4">
    <source>
        <dbReference type="ARBA" id="ARBA00022491"/>
    </source>
</evidence>
<comment type="caution">
    <text evidence="8">The sequence shown here is derived from an EMBL/GenBank/DDBJ whole genome shotgun (WGS) entry which is preliminary data.</text>
</comment>
<evidence type="ECO:0000256" key="6">
    <source>
        <dbReference type="ARBA" id="ARBA00023016"/>
    </source>
</evidence>
<dbReference type="SMART" id="SM00591">
    <property type="entry name" value="RWD"/>
    <property type="match status" value="1"/>
</dbReference>
<organism evidence="8 9">
    <name type="scientific">Apophysomyces ossiformis</name>
    <dbReference type="NCBI Taxonomy" id="679940"/>
    <lineage>
        <taxon>Eukaryota</taxon>
        <taxon>Fungi</taxon>
        <taxon>Fungi incertae sedis</taxon>
        <taxon>Mucoromycota</taxon>
        <taxon>Mucoromycotina</taxon>
        <taxon>Mucoromycetes</taxon>
        <taxon>Mucorales</taxon>
        <taxon>Mucorineae</taxon>
        <taxon>Mucoraceae</taxon>
        <taxon>Apophysomyces</taxon>
    </lineage>
</organism>
<dbReference type="PANTHER" id="PTHR16301">
    <property type="entry name" value="IMPACT-RELATED"/>
    <property type="match status" value="1"/>
</dbReference>
<dbReference type="Gene3D" id="3.30.230.30">
    <property type="entry name" value="Impact, N-terminal domain"/>
    <property type="match status" value="1"/>
</dbReference>
<dbReference type="Pfam" id="PF01205">
    <property type="entry name" value="Impact_N"/>
    <property type="match status" value="1"/>
</dbReference>
<evidence type="ECO:0000256" key="1">
    <source>
        <dbReference type="ARBA" id="ARBA00004496"/>
    </source>
</evidence>
<dbReference type="Proteomes" id="UP000605846">
    <property type="component" value="Unassembled WGS sequence"/>
</dbReference>